<proteinExistence type="predicted"/>
<evidence type="ECO:0000313" key="2">
    <source>
        <dbReference type="Proteomes" id="UP000293345"/>
    </source>
</evidence>
<gene>
    <name evidence="1" type="ORF">ET524_08250</name>
</gene>
<keyword evidence="2" id="KW-1185">Reference proteome</keyword>
<name>A0A4Q2JZF8_9ACTN</name>
<reference evidence="1 2" key="1">
    <citation type="submission" date="2019-01" db="EMBL/GenBank/DDBJ databases">
        <title>Senegalimassilia sp. nov. KGMB04484 isolated human feces.</title>
        <authorList>
            <person name="Han K.-I."/>
            <person name="Kim J.-S."/>
            <person name="Lee K.C."/>
            <person name="Suh M.K."/>
            <person name="Eom M.K."/>
            <person name="Lee J.H."/>
            <person name="Park S.-H."/>
            <person name="Kang S.W."/>
            <person name="Park J.-E."/>
            <person name="Oh B.S."/>
            <person name="Yu S.Y."/>
            <person name="Choi S.-H."/>
            <person name="Lee D.H."/>
            <person name="Yoon H."/>
            <person name="Kim B.-Y."/>
            <person name="Lee J.H."/>
            <person name="Lee J.-S."/>
        </authorList>
    </citation>
    <scope>NUCLEOTIDE SEQUENCE [LARGE SCALE GENOMIC DNA]</scope>
    <source>
        <strain evidence="1 2">KGMB04484</strain>
    </source>
</reference>
<accession>A0A4Q2JZF8</accession>
<dbReference type="Pfam" id="PF04365">
    <property type="entry name" value="BrnT_toxin"/>
    <property type="match status" value="1"/>
</dbReference>
<sequence length="89" mass="10337">MTDFEYDPRKSESNKMKHGVDFEKAKALWNDPKAILVPARSDDEIRYLVIGKMQGKHWTAVATNRGANVRIISVRRSRQEEEALYDENN</sequence>
<dbReference type="RefSeq" id="WP_129424869.1">
    <property type="nucleotide sequence ID" value="NZ_SDPW01000001.1"/>
</dbReference>
<dbReference type="EMBL" id="SDPW01000001">
    <property type="protein sequence ID" value="RXZ54469.1"/>
    <property type="molecule type" value="Genomic_DNA"/>
</dbReference>
<evidence type="ECO:0000313" key="1">
    <source>
        <dbReference type="EMBL" id="RXZ54469.1"/>
    </source>
</evidence>
<protein>
    <submittedName>
        <fullName evidence="1">BrnT family toxin</fullName>
    </submittedName>
</protein>
<dbReference type="OrthoDB" id="9798158at2"/>
<organism evidence="1 2">
    <name type="scientific">Senegalimassilia faecalis</name>
    <dbReference type="NCBI Taxonomy" id="2509433"/>
    <lineage>
        <taxon>Bacteria</taxon>
        <taxon>Bacillati</taxon>
        <taxon>Actinomycetota</taxon>
        <taxon>Coriobacteriia</taxon>
        <taxon>Coriobacteriales</taxon>
        <taxon>Coriobacteriaceae</taxon>
        <taxon>Senegalimassilia</taxon>
    </lineage>
</organism>
<comment type="caution">
    <text evidence="1">The sequence shown here is derived from an EMBL/GenBank/DDBJ whole genome shotgun (WGS) entry which is preliminary data.</text>
</comment>
<dbReference type="Proteomes" id="UP000293345">
    <property type="component" value="Unassembled WGS sequence"/>
</dbReference>
<dbReference type="InterPro" id="IPR038573">
    <property type="entry name" value="BrnT_sf"/>
</dbReference>
<dbReference type="InterPro" id="IPR007460">
    <property type="entry name" value="BrnT_toxin"/>
</dbReference>
<dbReference type="AlphaFoldDB" id="A0A4Q2JZF8"/>
<dbReference type="Gene3D" id="3.10.450.530">
    <property type="entry name" value="Ribonuclease toxin, BrnT, of type II toxin-antitoxin system"/>
    <property type="match status" value="1"/>
</dbReference>